<comment type="caution">
    <text evidence="4">The sequence shown here is derived from an EMBL/GenBank/DDBJ whole genome shotgun (WGS) entry which is preliminary data.</text>
</comment>
<dbReference type="Proteomes" id="UP001323405">
    <property type="component" value="Unassembled WGS sequence"/>
</dbReference>
<evidence type="ECO:0000313" key="4">
    <source>
        <dbReference type="EMBL" id="KAK4651981.1"/>
    </source>
</evidence>
<reference evidence="4 5" key="1">
    <citation type="journal article" date="2023" name="bioRxiv">
        <title>High-quality genome assemblies of four members of thePodospora anserinaspecies complex.</title>
        <authorList>
            <person name="Ament-Velasquez S.L."/>
            <person name="Vogan A.A."/>
            <person name="Wallerman O."/>
            <person name="Hartmann F."/>
            <person name="Gautier V."/>
            <person name="Silar P."/>
            <person name="Giraud T."/>
            <person name="Johannesson H."/>
        </authorList>
    </citation>
    <scope>NUCLEOTIDE SEQUENCE [LARGE SCALE GENOMIC DNA]</scope>
    <source>
        <strain evidence="4 5">CBS 415.72m</strain>
    </source>
</reference>
<dbReference type="EMBL" id="JAFFHA010000008">
    <property type="protein sequence ID" value="KAK4651981.1"/>
    <property type="molecule type" value="Genomic_DNA"/>
</dbReference>
<feature type="binding site" evidence="1">
    <location>
        <position position="183"/>
    </location>
    <ligand>
        <name>ATP</name>
        <dbReference type="ChEBI" id="CHEBI:30616"/>
    </ligand>
</feature>
<evidence type="ECO:0000259" key="3">
    <source>
        <dbReference type="PROSITE" id="PS50011"/>
    </source>
</evidence>
<keyword evidence="5" id="KW-1185">Reference proteome</keyword>
<dbReference type="InterPro" id="IPR000719">
    <property type="entry name" value="Prot_kinase_dom"/>
</dbReference>
<dbReference type="Gene3D" id="1.10.510.10">
    <property type="entry name" value="Transferase(Phosphotransferase) domain 1"/>
    <property type="match status" value="1"/>
</dbReference>
<sequence length="368" mass="40900">MAQPNQGQPGAAPMQGVQMGGGQVVPQQAAPAGFQVVDPQKVTQGPMTGQYTGPLIRDGKKQKYRWSFYKFREEGFNIRVNDVVLPDPYLPPMVPFPKMYKGPSPSTKFPHSRSRTRFAKIFGAAFFPGGTPNKFTKDPLAPAARDTLKDYLDDCVLGWGGNGLACLFQGTDGTGKTRPVVAKTTLRPGHAHGLLQEAGFQEEFEDCEHIVQLEDMSEFQLPIDAPAPGERLPSSNPTEPVATPHVILLEYLANGSLAQVISNLWYSGTPRPPPNWFLWEIWQCMLRAIFEFEFPRNKRAYNDRGLIDTTLMDLRGENNVHFDIDPSNYIVGDRNEGYPDDSHGLVPILKMSDFGLSIKVTPEILRNP</sequence>
<dbReference type="InterPro" id="IPR017441">
    <property type="entry name" value="Protein_kinase_ATP_BS"/>
</dbReference>
<organism evidence="4 5">
    <name type="scientific">Podospora pseudocomata</name>
    <dbReference type="NCBI Taxonomy" id="2093779"/>
    <lineage>
        <taxon>Eukaryota</taxon>
        <taxon>Fungi</taxon>
        <taxon>Dikarya</taxon>
        <taxon>Ascomycota</taxon>
        <taxon>Pezizomycotina</taxon>
        <taxon>Sordariomycetes</taxon>
        <taxon>Sordariomycetidae</taxon>
        <taxon>Sordariales</taxon>
        <taxon>Podosporaceae</taxon>
        <taxon>Podospora</taxon>
    </lineage>
</organism>
<dbReference type="SUPFAM" id="SSF56112">
    <property type="entry name" value="Protein kinase-like (PK-like)"/>
    <property type="match status" value="1"/>
</dbReference>
<proteinExistence type="predicted"/>
<gene>
    <name evidence="4" type="ORF">QC762_0098300</name>
</gene>
<protein>
    <recommendedName>
        <fullName evidence="3">Protein kinase domain-containing protein</fullName>
    </recommendedName>
</protein>
<dbReference type="InterPro" id="IPR011009">
    <property type="entry name" value="Kinase-like_dom_sf"/>
</dbReference>
<name>A0ABR0G894_9PEZI</name>
<keyword evidence="1" id="KW-0547">Nucleotide-binding</keyword>
<dbReference type="PROSITE" id="PS00107">
    <property type="entry name" value="PROTEIN_KINASE_ATP"/>
    <property type="match status" value="1"/>
</dbReference>
<evidence type="ECO:0000256" key="1">
    <source>
        <dbReference type="PROSITE-ProRule" id="PRU10141"/>
    </source>
</evidence>
<dbReference type="RefSeq" id="XP_062740956.1">
    <property type="nucleotide sequence ID" value="XM_062884151.1"/>
</dbReference>
<evidence type="ECO:0000256" key="2">
    <source>
        <dbReference type="SAM" id="MobiDB-lite"/>
    </source>
</evidence>
<dbReference type="GeneID" id="87903938"/>
<feature type="region of interest" description="Disordered" evidence="2">
    <location>
        <begin position="1"/>
        <end position="24"/>
    </location>
</feature>
<accession>A0ABR0G894</accession>
<feature type="domain" description="Protein kinase" evidence="3">
    <location>
        <begin position="151"/>
        <end position="368"/>
    </location>
</feature>
<dbReference type="PROSITE" id="PS50011">
    <property type="entry name" value="PROTEIN_KINASE_DOM"/>
    <property type="match status" value="1"/>
</dbReference>
<evidence type="ECO:0000313" key="5">
    <source>
        <dbReference type="Proteomes" id="UP001323405"/>
    </source>
</evidence>
<keyword evidence="1" id="KW-0067">ATP-binding</keyword>